<keyword evidence="4" id="KW-1185">Reference proteome</keyword>
<keyword evidence="1" id="KW-1133">Transmembrane helix</keyword>
<evidence type="ECO:0000256" key="2">
    <source>
        <dbReference type="SAM" id="SignalP"/>
    </source>
</evidence>
<keyword evidence="1" id="KW-0812">Transmembrane</keyword>
<dbReference type="RefSeq" id="WP_196205260.1">
    <property type="nucleotide sequence ID" value="NZ_JADPUN010000290.1"/>
</dbReference>
<reference evidence="3 4" key="1">
    <citation type="submission" date="2020-11" db="EMBL/GenBank/DDBJ databases">
        <title>A novel isolate from a Black sea contaminated sediment with potential to produce alkanes: Plantactinospora alkalitolerans sp. nov.</title>
        <authorList>
            <person name="Carro L."/>
            <person name="Veyisoglu A."/>
            <person name="Guven K."/>
            <person name="Schumann P."/>
            <person name="Klenk H.-P."/>
            <person name="Sahin N."/>
        </authorList>
    </citation>
    <scope>NUCLEOTIDE SEQUENCE [LARGE SCALE GENOMIC DNA]</scope>
    <source>
        <strain evidence="3 4">S1510</strain>
    </source>
</reference>
<organism evidence="3 4">
    <name type="scientific">Plantactinospora alkalitolerans</name>
    <dbReference type="NCBI Taxonomy" id="2789879"/>
    <lineage>
        <taxon>Bacteria</taxon>
        <taxon>Bacillati</taxon>
        <taxon>Actinomycetota</taxon>
        <taxon>Actinomycetes</taxon>
        <taxon>Micromonosporales</taxon>
        <taxon>Micromonosporaceae</taxon>
        <taxon>Plantactinospora</taxon>
    </lineage>
</organism>
<protein>
    <recommendedName>
        <fullName evidence="5">DUF916 domain-containing protein</fullName>
    </recommendedName>
</protein>
<feature type="chain" id="PRO_5046665575" description="DUF916 domain-containing protein" evidence="2">
    <location>
        <begin position="28"/>
        <end position="351"/>
    </location>
</feature>
<sequence>MTVTPLRRTLTVFATVVLAVPVAPVMAAAEPEAPTVTWTVQPANPSGPDGRRWMELTLEPGQVVTEHLAVRNLGNSGVVFALKAADGYLTDKGRFNMLPSGQASVDGGTWIVVQEKVTVGPNETKVVPFTITVPAGATPGDHPAGIAATIISTGGTVNVESRVGFRVLMRASGTVRSSLAVDDLAVEYAPSWNPFSGGTIRVRYTVVNGGNVRATGTGRLAVSELFGLAGNDATVQVEELLPGGSRTFESRVGGVWALGRLRTTVALTPTPLGGNQAGAQIRPTRGTVTTWALPWAQLALLVLLGVLVLGLRTVVRRRRRRLARLLAQVREEGRAEGRGSVPASGGPSASR</sequence>
<keyword evidence="2" id="KW-0732">Signal</keyword>
<evidence type="ECO:0008006" key="5">
    <source>
        <dbReference type="Google" id="ProtNLM"/>
    </source>
</evidence>
<accession>A0ABS0H5N9</accession>
<gene>
    <name evidence="3" type="ORF">I0C86_33205</name>
</gene>
<feature type="transmembrane region" description="Helical" evidence="1">
    <location>
        <begin position="291"/>
        <end position="315"/>
    </location>
</feature>
<comment type="caution">
    <text evidence="3">The sequence shown here is derived from an EMBL/GenBank/DDBJ whole genome shotgun (WGS) entry which is preliminary data.</text>
</comment>
<evidence type="ECO:0000256" key="1">
    <source>
        <dbReference type="SAM" id="Phobius"/>
    </source>
</evidence>
<name>A0ABS0H5N9_9ACTN</name>
<dbReference type="Proteomes" id="UP000638560">
    <property type="component" value="Unassembled WGS sequence"/>
</dbReference>
<keyword evidence="1" id="KW-0472">Membrane</keyword>
<evidence type="ECO:0000313" key="3">
    <source>
        <dbReference type="EMBL" id="MBF9133757.1"/>
    </source>
</evidence>
<feature type="signal peptide" evidence="2">
    <location>
        <begin position="1"/>
        <end position="27"/>
    </location>
</feature>
<proteinExistence type="predicted"/>
<dbReference type="EMBL" id="JADPUN010000290">
    <property type="protein sequence ID" value="MBF9133757.1"/>
    <property type="molecule type" value="Genomic_DNA"/>
</dbReference>
<evidence type="ECO:0000313" key="4">
    <source>
        <dbReference type="Proteomes" id="UP000638560"/>
    </source>
</evidence>